<feature type="domain" description="HTH lysR-type" evidence="5">
    <location>
        <begin position="8"/>
        <end position="60"/>
    </location>
</feature>
<dbReference type="Gene3D" id="1.10.10.10">
    <property type="entry name" value="Winged helix-like DNA-binding domain superfamily/Winged helix DNA-binding domain"/>
    <property type="match status" value="1"/>
</dbReference>
<dbReference type="GO" id="GO:0003700">
    <property type="term" value="F:DNA-binding transcription factor activity"/>
    <property type="evidence" value="ECO:0007669"/>
    <property type="project" value="InterPro"/>
</dbReference>
<evidence type="ECO:0000313" key="7">
    <source>
        <dbReference type="Proteomes" id="UP000256900"/>
    </source>
</evidence>
<dbReference type="SUPFAM" id="SSF46785">
    <property type="entry name" value="Winged helix' DNA-binding domain"/>
    <property type="match status" value="1"/>
</dbReference>
<dbReference type="AlphaFoldDB" id="A0A3D9YYV8"/>
<dbReference type="GO" id="GO:0043565">
    <property type="term" value="F:sequence-specific DNA binding"/>
    <property type="evidence" value="ECO:0007669"/>
    <property type="project" value="TreeGrafter"/>
</dbReference>
<evidence type="ECO:0000256" key="1">
    <source>
        <dbReference type="ARBA" id="ARBA00009437"/>
    </source>
</evidence>
<evidence type="ECO:0000259" key="5">
    <source>
        <dbReference type="PROSITE" id="PS50931"/>
    </source>
</evidence>
<name>A0A3D9YYV8_9HYPH</name>
<dbReference type="PANTHER" id="PTHR30537">
    <property type="entry name" value="HTH-TYPE TRANSCRIPTIONAL REGULATOR"/>
    <property type="match status" value="1"/>
</dbReference>
<keyword evidence="2" id="KW-0805">Transcription regulation</keyword>
<dbReference type="InterPro" id="IPR000847">
    <property type="entry name" value="LysR_HTH_N"/>
</dbReference>
<sequence length="304" mass="32493">MSDRLFALRLFTRVARSGSFSRAGREFQLSQPSASRIVANLEREVGAALFIRTTRAVTLTEAGGEYLARIEPLLAELEEADHAARGTGEIRGVLRVGLSSSFAVREVIPRLLAFLACHKALRIDLLMNDQRQDLLGEGVDVALRFGPLPDTSATARKIGVVERLLAASPAYLEKAGAPKLPADLADHAIILGPAGLDPSAWTFRRDNHVITARVEGRLTISANEGAIAAAVAGLGIVSTGRWGCLAEMRSGALVQVLPDWQMEKAEVHAVFPAGRAAKPAARAFADYLGREMGKYPAADTACSM</sequence>
<comment type="caution">
    <text evidence="6">The sequence shown here is derived from an EMBL/GenBank/DDBJ whole genome shotgun (WGS) entry which is preliminary data.</text>
</comment>
<dbReference type="CDD" id="cd08422">
    <property type="entry name" value="PBP2_CrgA_like"/>
    <property type="match status" value="1"/>
</dbReference>
<evidence type="ECO:0000256" key="4">
    <source>
        <dbReference type="ARBA" id="ARBA00023163"/>
    </source>
</evidence>
<comment type="similarity">
    <text evidence="1">Belongs to the LysR transcriptional regulatory family.</text>
</comment>
<dbReference type="SUPFAM" id="SSF53850">
    <property type="entry name" value="Periplasmic binding protein-like II"/>
    <property type="match status" value="1"/>
</dbReference>
<evidence type="ECO:0000313" key="6">
    <source>
        <dbReference type="EMBL" id="REF84099.1"/>
    </source>
</evidence>
<dbReference type="InterPro" id="IPR036388">
    <property type="entry name" value="WH-like_DNA-bd_sf"/>
</dbReference>
<dbReference type="Pfam" id="PF03466">
    <property type="entry name" value="LysR_substrate"/>
    <property type="match status" value="1"/>
</dbReference>
<evidence type="ECO:0000256" key="2">
    <source>
        <dbReference type="ARBA" id="ARBA00023015"/>
    </source>
</evidence>
<dbReference type="PRINTS" id="PR00039">
    <property type="entry name" value="HTHLYSR"/>
</dbReference>
<dbReference type="InterPro" id="IPR058163">
    <property type="entry name" value="LysR-type_TF_proteobact-type"/>
</dbReference>
<keyword evidence="7" id="KW-1185">Reference proteome</keyword>
<dbReference type="Proteomes" id="UP000256900">
    <property type="component" value="Unassembled WGS sequence"/>
</dbReference>
<keyword evidence="3 6" id="KW-0238">DNA-binding</keyword>
<dbReference type="Pfam" id="PF00126">
    <property type="entry name" value="HTH_1"/>
    <property type="match status" value="1"/>
</dbReference>
<dbReference type="InterPro" id="IPR036390">
    <property type="entry name" value="WH_DNA-bd_sf"/>
</dbReference>
<proteinExistence type="inferred from homology"/>
<dbReference type="InterPro" id="IPR005119">
    <property type="entry name" value="LysR_subst-bd"/>
</dbReference>
<dbReference type="OrthoDB" id="9786526at2"/>
<dbReference type="FunFam" id="1.10.10.10:FF:000001">
    <property type="entry name" value="LysR family transcriptional regulator"/>
    <property type="match status" value="1"/>
</dbReference>
<gene>
    <name evidence="6" type="ORF">DES32_2944</name>
</gene>
<dbReference type="GO" id="GO:0006351">
    <property type="term" value="P:DNA-templated transcription"/>
    <property type="evidence" value="ECO:0007669"/>
    <property type="project" value="TreeGrafter"/>
</dbReference>
<dbReference type="PANTHER" id="PTHR30537:SF5">
    <property type="entry name" value="HTH-TYPE TRANSCRIPTIONAL ACTIVATOR TTDR-RELATED"/>
    <property type="match status" value="1"/>
</dbReference>
<organism evidence="6 7">
    <name type="scientific">Methylovirgula ligni</name>
    <dbReference type="NCBI Taxonomy" id="569860"/>
    <lineage>
        <taxon>Bacteria</taxon>
        <taxon>Pseudomonadati</taxon>
        <taxon>Pseudomonadota</taxon>
        <taxon>Alphaproteobacteria</taxon>
        <taxon>Hyphomicrobiales</taxon>
        <taxon>Beijerinckiaceae</taxon>
        <taxon>Methylovirgula</taxon>
    </lineage>
</organism>
<evidence type="ECO:0000256" key="3">
    <source>
        <dbReference type="ARBA" id="ARBA00023125"/>
    </source>
</evidence>
<accession>A0A3D9YYV8</accession>
<dbReference type="PROSITE" id="PS50931">
    <property type="entry name" value="HTH_LYSR"/>
    <property type="match status" value="1"/>
</dbReference>
<protein>
    <submittedName>
        <fullName evidence="6">DNA-binding transcriptional LysR family regulator</fullName>
    </submittedName>
</protein>
<dbReference type="EMBL" id="QUMO01000005">
    <property type="protein sequence ID" value="REF84099.1"/>
    <property type="molecule type" value="Genomic_DNA"/>
</dbReference>
<dbReference type="Gene3D" id="3.40.190.290">
    <property type="match status" value="1"/>
</dbReference>
<reference evidence="6 7" key="1">
    <citation type="submission" date="2018-08" db="EMBL/GenBank/DDBJ databases">
        <title>Genomic Encyclopedia of Type Strains, Phase IV (KMG-IV): sequencing the most valuable type-strain genomes for metagenomic binning, comparative biology and taxonomic classification.</title>
        <authorList>
            <person name="Goeker M."/>
        </authorList>
    </citation>
    <scope>NUCLEOTIDE SEQUENCE [LARGE SCALE GENOMIC DNA]</scope>
    <source>
        <strain evidence="6 7">BW863</strain>
    </source>
</reference>
<dbReference type="RefSeq" id="WP_115837467.1">
    <property type="nucleotide sequence ID" value="NZ_CP025086.1"/>
</dbReference>
<keyword evidence="4" id="KW-0804">Transcription</keyword>